<evidence type="ECO:0000313" key="5">
    <source>
        <dbReference type="Proteomes" id="UP000198284"/>
    </source>
</evidence>
<dbReference type="InterPro" id="IPR020287">
    <property type="entry name" value="Tail_sheath_C"/>
</dbReference>
<evidence type="ECO:0000256" key="1">
    <source>
        <dbReference type="ARBA" id="ARBA00008005"/>
    </source>
</evidence>
<name>A0A239LEQ5_9BURK</name>
<dbReference type="AlphaFoldDB" id="A0A239LEQ5"/>
<evidence type="ECO:0000259" key="2">
    <source>
        <dbReference type="Pfam" id="PF04984"/>
    </source>
</evidence>
<organism evidence="4 5">
    <name type="scientific">Noviherbaspirillum humi</name>
    <dbReference type="NCBI Taxonomy" id="1688639"/>
    <lineage>
        <taxon>Bacteria</taxon>
        <taxon>Pseudomonadati</taxon>
        <taxon>Pseudomonadota</taxon>
        <taxon>Betaproteobacteria</taxon>
        <taxon>Burkholderiales</taxon>
        <taxon>Oxalobacteraceae</taxon>
        <taxon>Noviherbaspirillum</taxon>
    </lineage>
</organism>
<feature type="domain" description="Tail sheath protein subtilisin-like" evidence="2">
    <location>
        <begin position="210"/>
        <end position="370"/>
    </location>
</feature>
<evidence type="ECO:0000313" key="4">
    <source>
        <dbReference type="EMBL" id="SNT28961.1"/>
    </source>
</evidence>
<feature type="domain" description="Tail sheath protein C-terminal" evidence="3">
    <location>
        <begin position="381"/>
        <end position="493"/>
    </location>
</feature>
<dbReference type="RefSeq" id="WP_089401424.1">
    <property type="nucleotide sequence ID" value="NZ_FZOT01000022.1"/>
</dbReference>
<reference evidence="4 5" key="1">
    <citation type="submission" date="2017-06" db="EMBL/GenBank/DDBJ databases">
        <authorList>
            <person name="Kim H.J."/>
            <person name="Triplett B.A."/>
        </authorList>
    </citation>
    <scope>NUCLEOTIDE SEQUENCE [LARGE SCALE GENOMIC DNA]</scope>
    <source>
        <strain evidence="4 5">U15</strain>
    </source>
</reference>
<dbReference type="PIRSF" id="PIRSF007349">
    <property type="entry name" value="Tsp_L"/>
    <property type="match status" value="1"/>
</dbReference>
<sequence>MSDAAISFNQIPVNLLTPGQYVEFDNSRAIGGLVNMPQRILLIAAMLAAGTASANVPFQVSSANAGIAALGRGSIGAAMVSRLFDVTDAIETWVLPVADNGAGVAATGSLAITGAPTAAGVVNLYVAGQRVQVAVSTSDTPTTIATAIAAAINANADLPVTATSSTGNVTVTSRHKGTLGNDIDLRLNYYPLSEATPAGIAIAITAMANGAGDPSIATALANIGATQYNTIIMAFNDASNVALMETELNTRWGPLYQNDGHCHIGLRGTVGSLNTALSSRNNPHITSWTCETGGEPGPVWEKAALAGALSAYYLAIDPARPLQTLVLPGRLPASADKRFTRAERNNILSYGGATTIVDGGGNVVIERAVTNYKTNSSGIVDPSYRDIETMYTLSLMRYQVRARISQKFPRYKLASDGTLTAPGQAVVTPKIIRAELIALALDWVSAGLMEDIEQFKADLLVARNGTDVNRIDVQLPPNLVNQFRVFAAQIQFRL</sequence>
<keyword evidence="5" id="KW-1185">Reference proteome</keyword>
<dbReference type="Proteomes" id="UP000198284">
    <property type="component" value="Unassembled WGS sequence"/>
</dbReference>
<evidence type="ECO:0000259" key="3">
    <source>
        <dbReference type="Pfam" id="PF17482"/>
    </source>
</evidence>
<proteinExistence type="inferred from homology"/>
<dbReference type="Pfam" id="PF17482">
    <property type="entry name" value="Phage_sheath_1C"/>
    <property type="match status" value="1"/>
</dbReference>
<dbReference type="EMBL" id="FZOT01000022">
    <property type="protein sequence ID" value="SNT28961.1"/>
    <property type="molecule type" value="Genomic_DNA"/>
</dbReference>
<dbReference type="OrthoDB" id="5442644at2"/>
<comment type="similarity">
    <text evidence="1">Belongs to the myoviridae tail sheath protein family.</text>
</comment>
<dbReference type="InterPro" id="IPR035089">
    <property type="entry name" value="Phage_sheath_subtilisin"/>
</dbReference>
<accession>A0A239LEQ5</accession>
<dbReference type="Pfam" id="PF04984">
    <property type="entry name" value="Phage_sheath_1"/>
    <property type="match status" value="1"/>
</dbReference>
<gene>
    <name evidence="4" type="ORF">SAMN06265795_12241</name>
</gene>
<dbReference type="InterPro" id="IPR007067">
    <property type="entry name" value="Tail_sheath"/>
</dbReference>
<protein>
    <submittedName>
        <fullName evidence="4">Mu-like prophage tail sheath protein gpL</fullName>
    </submittedName>
</protein>